<reference evidence="9 10" key="1">
    <citation type="submission" date="2017-01" db="EMBL/GenBank/DDBJ databases">
        <authorList>
            <person name="Mah S.A."/>
            <person name="Swanson W.J."/>
            <person name="Moy G.W."/>
            <person name="Vacquier V.D."/>
        </authorList>
    </citation>
    <scope>NUCLEOTIDE SEQUENCE [LARGE SCALE GENOMIC DNA]</scope>
    <source>
        <strain evidence="9 10">DSM 11589</strain>
    </source>
</reference>
<evidence type="ECO:0000259" key="8">
    <source>
        <dbReference type="Pfam" id="PF13861"/>
    </source>
</evidence>
<keyword evidence="9" id="KW-0282">Flagellum</keyword>
<evidence type="ECO:0000256" key="3">
    <source>
        <dbReference type="ARBA" id="ARBA00022795"/>
    </source>
</evidence>
<comment type="function">
    <text evidence="4 5">Required for flagellar hook formation. May act as a scaffolding protein.</text>
</comment>
<dbReference type="EMBL" id="FTOA01000001">
    <property type="protein sequence ID" value="SIS39508.1"/>
    <property type="molecule type" value="Genomic_DNA"/>
</dbReference>
<dbReference type="Proteomes" id="UP000185678">
    <property type="component" value="Unassembled WGS sequence"/>
</dbReference>
<evidence type="ECO:0000256" key="6">
    <source>
        <dbReference type="SAM" id="MobiDB-lite"/>
    </source>
</evidence>
<evidence type="ECO:0000256" key="4">
    <source>
        <dbReference type="ARBA" id="ARBA00024746"/>
    </source>
</evidence>
<dbReference type="InterPro" id="IPR025963">
    <property type="entry name" value="FLgD_Tudor"/>
</dbReference>
<accession>A0A1N7IR04</accession>
<feature type="region of interest" description="Disordered" evidence="6">
    <location>
        <begin position="222"/>
        <end position="251"/>
    </location>
</feature>
<dbReference type="Pfam" id="PF13860">
    <property type="entry name" value="FlgD_ig"/>
    <property type="match status" value="1"/>
</dbReference>
<feature type="compositionally biased region" description="Low complexity" evidence="6">
    <location>
        <begin position="228"/>
        <end position="251"/>
    </location>
</feature>
<feature type="domain" description="FlgD Tudor-like" evidence="8">
    <location>
        <begin position="87"/>
        <end position="218"/>
    </location>
</feature>
<proteinExistence type="inferred from homology"/>
<comment type="similarity">
    <text evidence="1 5">Belongs to the FlgD family.</text>
</comment>
<gene>
    <name evidence="9" type="ORF">SAMN05421779_101506</name>
</gene>
<name>A0A1N7IR04_9PROT</name>
<evidence type="ECO:0000313" key="10">
    <source>
        <dbReference type="Proteomes" id="UP000185678"/>
    </source>
</evidence>
<dbReference type="Pfam" id="PF13861">
    <property type="entry name" value="FLgD_tudor"/>
    <property type="match status" value="1"/>
</dbReference>
<keyword evidence="9" id="KW-0966">Cell projection</keyword>
<evidence type="ECO:0000256" key="2">
    <source>
        <dbReference type="ARBA" id="ARBA00016013"/>
    </source>
</evidence>
<evidence type="ECO:0000259" key="7">
    <source>
        <dbReference type="Pfam" id="PF13860"/>
    </source>
</evidence>
<dbReference type="OrthoDB" id="9785233at2"/>
<dbReference type="Gene3D" id="2.60.40.4070">
    <property type="match status" value="1"/>
</dbReference>
<dbReference type="InterPro" id="IPR025965">
    <property type="entry name" value="FlgD/Vpr_Ig-like"/>
</dbReference>
<dbReference type="RefSeq" id="WP_076398560.1">
    <property type="nucleotide sequence ID" value="NZ_FTOA01000001.1"/>
</dbReference>
<feature type="domain" description="FlgD/Vpr Ig-like" evidence="7">
    <location>
        <begin position="111"/>
        <end position="179"/>
    </location>
</feature>
<dbReference type="AlphaFoldDB" id="A0A1N7IR04"/>
<keyword evidence="3 5" id="KW-1005">Bacterial flagellum biogenesis</keyword>
<dbReference type="STRING" id="80876.SAMN05421779_101506"/>
<dbReference type="InterPro" id="IPR005648">
    <property type="entry name" value="FlgD"/>
</dbReference>
<evidence type="ECO:0000313" key="9">
    <source>
        <dbReference type="EMBL" id="SIS39508.1"/>
    </source>
</evidence>
<organism evidence="9 10">
    <name type="scientific">Insolitispirillum peregrinum</name>
    <dbReference type="NCBI Taxonomy" id="80876"/>
    <lineage>
        <taxon>Bacteria</taxon>
        <taxon>Pseudomonadati</taxon>
        <taxon>Pseudomonadota</taxon>
        <taxon>Alphaproteobacteria</taxon>
        <taxon>Rhodospirillales</taxon>
        <taxon>Novispirillaceae</taxon>
        <taxon>Insolitispirillum</taxon>
    </lineage>
</organism>
<dbReference type="Gene3D" id="2.30.30.910">
    <property type="match status" value="1"/>
</dbReference>
<keyword evidence="9" id="KW-0969">Cilium</keyword>
<evidence type="ECO:0000256" key="1">
    <source>
        <dbReference type="ARBA" id="ARBA00010577"/>
    </source>
</evidence>
<dbReference type="Pfam" id="PF03963">
    <property type="entry name" value="FlgD"/>
    <property type="match status" value="1"/>
</dbReference>
<keyword evidence="10" id="KW-1185">Reference proteome</keyword>
<protein>
    <recommendedName>
        <fullName evidence="2 5">Basal-body rod modification protein FlgD</fullName>
    </recommendedName>
</protein>
<sequence>MPSVTGAQESVALGNAYTQSTSSGRNKLANDMNTFLTMLTTQLKNQDPLSPMDSNEFTNQLVQFAQVEQQIAQNEKLDSLVTVGKGSQASMAVQYIGMNIEAESSKMPLQDGAGRFAYGLKADAKSVGIMITDSAGKTVYTTSGLTTAGVHDFKWDGKDADGNQLDDGIYNISVTALDKDGASIDTWTTVFGTVDGVTTQNGETMLVMGKVGVALSDVLSVTPKKEVASTGTATGTDASSTDSDSSDSSSG</sequence>
<dbReference type="GO" id="GO:0044781">
    <property type="term" value="P:bacterial-type flagellum organization"/>
    <property type="evidence" value="ECO:0007669"/>
    <property type="project" value="UniProtKB-UniRule"/>
</dbReference>
<evidence type="ECO:0000256" key="5">
    <source>
        <dbReference type="RuleBase" id="RU362076"/>
    </source>
</evidence>